<evidence type="ECO:0000313" key="2">
    <source>
        <dbReference type="EMBL" id="AKO52084.1"/>
    </source>
</evidence>
<reference evidence="2 3" key="1">
    <citation type="submission" date="2015-05" db="EMBL/GenBank/DDBJ databases">
        <title>Complete genome of Marinobacter psychrophilus strain 20041T isolated from sea-ice of the Canadian Basin.</title>
        <authorList>
            <person name="Song L."/>
            <person name="Ren L."/>
            <person name="Yu Y."/>
            <person name="Wang X."/>
        </authorList>
    </citation>
    <scope>NUCLEOTIDE SEQUENCE [LARGE SCALE GENOMIC DNA]</scope>
    <source>
        <strain evidence="2 3">20041</strain>
    </source>
</reference>
<protein>
    <submittedName>
        <fullName evidence="2">Uncharacterized protein</fullName>
    </submittedName>
</protein>
<dbReference type="Proteomes" id="UP000036406">
    <property type="component" value="Chromosome"/>
</dbReference>
<feature type="region of interest" description="Disordered" evidence="1">
    <location>
        <begin position="15"/>
        <end position="60"/>
    </location>
</feature>
<evidence type="ECO:0000313" key="3">
    <source>
        <dbReference type="Proteomes" id="UP000036406"/>
    </source>
</evidence>
<feature type="compositionally biased region" description="Polar residues" evidence="1">
    <location>
        <begin position="25"/>
        <end position="43"/>
    </location>
</feature>
<organism evidence="2 3">
    <name type="scientific">Marinobacter psychrophilus</name>
    <dbReference type="NCBI Taxonomy" id="330734"/>
    <lineage>
        <taxon>Bacteria</taxon>
        <taxon>Pseudomonadati</taxon>
        <taxon>Pseudomonadota</taxon>
        <taxon>Gammaproteobacteria</taxon>
        <taxon>Pseudomonadales</taxon>
        <taxon>Marinobacteraceae</taxon>
        <taxon>Marinobacter</taxon>
    </lineage>
</organism>
<accession>A0A0H4HZH4</accession>
<dbReference type="EMBL" id="CP011494">
    <property type="protein sequence ID" value="AKO52084.1"/>
    <property type="molecule type" value="Genomic_DNA"/>
</dbReference>
<dbReference type="PATRIC" id="fig|330734.3.peg.1331"/>
<name>A0A0H4HZH4_9GAMM</name>
<dbReference type="RefSeq" id="WP_048384781.1">
    <property type="nucleotide sequence ID" value="NZ_CP011494.1"/>
</dbReference>
<proteinExistence type="predicted"/>
<dbReference type="AlphaFoldDB" id="A0A0H4HZH4"/>
<keyword evidence="3" id="KW-1185">Reference proteome</keyword>
<sequence>MSLLSTLLRAGSELHTALEKRQPAPSVSTGSRVQGNAELTAQSGADRFTPSESKEDDSTRKVSKLAITDYKKSVGQDLAFIRETLRHKLAEYNMPPATAIHIKNDRQGNIAVEGKGQNPAFARIAGDLNVNTAFQDAFRRMSVNEPTLHFMDNALKLGKAYGVSNSLLNTLVSENQQFNGLQDLVHRYDSLRRNAEAVSVASANTARDYALSFNARA</sequence>
<evidence type="ECO:0000256" key="1">
    <source>
        <dbReference type="SAM" id="MobiDB-lite"/>
    </source>
</evidence>
<gene>
    <name evidence="2" type="ORF">ABA45_06295</name>
</gene>
<dbReference type="KEGG" id="mpq:ABA45_06295"/>